<dbReference type="EMBL" id="HE580273">
    <property type="protein sequence ID" value="CCD26000.2"/>
    <property type="molecule type" value="Genomic_DNA"/>
</dbReference>
<feature type="transmembrane region" description="Helical" evidence="11">
    <location>
        <begin position="259"/>
        <end position="280"/>
    </location>
</feature>
<dbReference type="OMA" id="YVTMFLI"/>
<dbReference type="HOGENOM" id="CLU_047581_0_0_1"/>
<dbReference type="EC" id="2.3.1.225" evidence="11"/>
<comment type="similarity">
    <text evidence="9">Belongs to the DHHC palmitoyltransferase family. ERF2/ZDHHC9 subfamily.</text>
</comment>
<keyword evidence="8 11" id="KW-0012">Acyltransferase</keyword>
<organism evidence="14 15">
    <name type="scientific">Naumovozyma dairenensis (strain ATCC 10597 / BCRC 20456 / CBS 421 / NBRC 0211 / NRRL Y-12639)</name>
    <name type="common">Saccharomyces dairenensis</name>
    <dbReference type="NCBI Taxonomy" id="1071378"/>
    <lineage>
        <taxon>Eukaryota</taxon>
        <taxon>Fungi</taxon>
        <taxon>Dikarya</taxon>
        <taxon>Ascomycota</taxon>
        <taxon>Saccharomycotina</taxon>
        <taxon>Saccharomycetes</taxon>
        <taxon>Saccharomycetales</taxon>
        <taxon>Saccharomycetaceae</taxon>
        <taxon>Naumovozyma</taxon>
    </lineage>
</organism>
<dbReference type="KEGG" id="ndi:NDAI_0G02250"/>
<dbReference type="eggNOG" id="KOG1311">
    <property type="taxonomic scope" value="Eukaryota"/>
</dbReference>
<evidence type="ECO:0000256" key="6">
    <source>
        <dbReference type="ARBA" id="ARBA00023139"/>
    </source>
</evidence>
<keyword evidence="4 11" id="KW-1133">Transmembrane helix</keyword>
<dbReference type="AlphaFoldDB" id="G0WDY9"/>
<feature type="transmembrane region" description="Helical" evidence="11">
    <location>
        <begin position="149"/>
        <end position="168"/>
    </location>
</feature>
<keyword evidence="7" id="KW-0449">Lipoprotein</keyword>
<feature type="transmembrane region" description="Helical" evidence="11">
    <location>
        <begin position="118"/>
        <end position="137"/>
    </location>
</feature>
<gene>
    <name evidence="14" type="primary">NDAI0G02250</name>
    <name evidence="14" type="ordered locus">NDAI_0G02250</name>
</gene>
<evidence type="ECO:0000256" key="1">
    <source>
        <dbReference type="ARBA" id="ARBA00004477"/>
    </source>
</evidence>
<evidence type="ECO:0000313" key="15">
    <source>
        <dbReference type="Proteomes" id="UP000000689"/>
    </source>
</evidence>
<accession>G0WDY9</accession>
<feature type="region of interest" description="Disordered" evidence="12">
    <location>
        <begin position="16"/>
        <end position="38"/>
    </location>
</feature>
<evidence type="ECO:0000256" key="10">
    <source>
        <dbReference type="ARBA" id="ARBA00048048"/>
    </source>
</evidence>
<dbReference type="PANTHER" id="PTHR22883:SF43">
    <property type="entry name" value="PALMITOYLTRANSFERASE APP"/>
    <property type="match status" value="1"/>
</dbReference>
<comment type="catalytic activity">
    <reaction evidence="10 11">
        <text>L-cysteinyl-[protein] + hexadecanoyl-CoA = S-hexadecanoyl-L-cysteinyl-[protein] + CoA</text>
        <dbReference type="Rhea" id="RHEA:36683"/>
        <dbReference type="Rhea" id="RHEA-COMP:10131"/>
        <dbReference type="Rhea" id="RHEA-COMP:11032"/>
        <dbReference type="ChEBI" id="CHEBI:29950"/>
        <dbReference type="ChEBI" id="CHEBI:57287"/>
        <dbReference type="ChEBI" id="CHEBI:57379"/>
        <dbReference type="ChEBI" id="CHEBI:74151"/>
        <dbReference type="EC" id="2.3.1.225"/>
    </reaction>
</comment>
<evidence type="ECO:0000256" key="9">
    <source>
        <dbReference type="ARBA" id="ARBA00023463"/>
    </source>
</evidence>
<dbReference type="RefSeq" id="XP_003671243.2">
    <property type="nucleotide sequence ID" value="XM_003671195.2"/>
</dbReference>
<dbReference type="STRING" id="1071378.G0WDY9"/>
<dbReference type="GO" id="GO:0006612">
    <property type="term" value="P:protein targeting to membrane"/>
    <property type="evidence" value="ECO:0007669"/>
    <property type="project" value="EnsemblFungi"/>
</dbReference>
<dbReference type="Pfam" id="PF01529">
    <property type="entry name" value="DHHC"/>
    <property type="match status" value="1"/>
</dbReference>
<evidence type="ECO:0000256" key="3">
    <source>
        <dbReference type="ARBA" id="ARBA00022692"/>
    </source>
</evidence>
<feature type="domain" description="Palmitoyltransferase DHHC" evidence="13">
    <location>
        <begin position="213"/>
        <end position="331"/>
    </location>
</feature>
<keyword evidence="2 11" id="KW-0808">Transferase</keyword>
<reference evidence="14 15" key="1">
    <citation type="journal article" date="2011" name="Proc. Natl. Acad. Sci. U.S.A.">
        <title>Evolutionary erosion of yeast sex chromosomes by mating-type switching accidents.</title>
        <authorList>
            <person name="Gordon J.L."/>
            <person name="Armisen D."/>
            <person name="Proux-Wera E."/>
            <person name="Oheigeartaigh S.S."/>
            <person name="Byrne K.P."/>
            <person name="Wolfe K.H."/>
        </authorList>
    </citation>
    <scope>NUCLEOTIDE SEQUENCE [LARGE SCALE GENOMIC DNA]</scope>
    <source>
        <strain evidence="15">ATCC 10597 / BCRC 20456 / CBS 421 / NBRC 0211 / NRRL Y-12639</strain>
    </source>
</reference>
<dbReference type="GO" id="GO:0019706">
    <property type="term" value="F:protein-cysteine S-palmitoyltransferase activity"/>
    <property type="evidence" value="ECO:0007669"/>
    <property type="project" value="UniProtKB-EC"/>
</dbReference>
<evidence type="ECO:0000256" key="11">
    <source>
        <dbReference type="RuleBase" id="RU079119"/>
    </source>
</evidence>
<proteinExistence type="inferred from homology"/>
<evidence type="ECO:0000256" key="7">
    <source>
        <dbReference type="ARBA" id="ARBA00023288"/>
    </source>
</evidence>
<evidence type="ECO:0000259" key="13">
    <source>
        <dbReference type="Pfam" id="PF01529"/>
    </source>
</evidence>
<dbReference type="PANTHER" id="PTHR22883">
    <property type="entry name" value="ZINC FINGER DHHC DOMAIN CONTAINING PROTEIN"/>
    <property type="match status" value="1"/>
</dbReference>
<keyword evidence="3 11" id="KW-0812">Transmembrane</keyword>
<comment type="domain">
    <text evidence="11">The DHHC domain is required for palmitoyltransferase activity.</text>
</comment>
<dbReference type="OrthoDB" id="9909019at2759"/>
<dbReference type="GO" id="GO:0097038">
    <property type="term" value="C:perinuclear endoplasmic reticulum"/>
    <property type="evidence" value="ECO:0007669"/>
    <property type="project" value="EnsemblFungi"/>
</dbReference>
<dbReference type="InterPro" id="IPR039859">
    <property type="entry name" value="PFA4/ZDH16/20/ERF2-like"/>
</dbReference>
<keyword evidence="6" id="KW-0564">Palmitate</keyword>
<protein>
    <recommendedName>
        <fullName evidence="11">Palmitoyltransferase</fullName>
        <ecNumber evidence="11">2.3.1.225</ecNumber>
    </recommendedName>
</protein>
<comment type="subcellular location">
    <subcellularLocation>
        <location evidence="1">Endoplasmic reticulum membrane</location>
        <topology evidence="1">Multi-pass membrane protein</topology>
    </subcellularLocation>
</comment>
<dbReference type="GeneID" id="11497396"/>
<evidence type="ECO:0000256" key="4">
    <source>
        <dbReference type="ARBA" id="ARBA00022989"/>
    </source>
</evidence>
<name>G0WDY9_NAUDC</name>
<keyword evidence="15" id="KW-1185">Reference proteome</keyword>
<feature type="transmembrane region" description="Helical" evidence="11">
    <location>
        <begin position="292"/>
        <end position="317"/>
    </location>
</feature>
<dbReference type="InterPro" id="IPR001594">
    <property type="entry name" value="Palmitoyltrfase_DHHC"/>
</dbReference>
<evidence type="ECO:0000256" key="12">
    <source>
        <dbReference type="SAM" id="MobiDB-lite"/>
    </source>
</evidence>
<keyword evidence="5 11" id="KW-0472">Membrane</keyword>
<sequence>MSNSSIIEYSKPFRIRKSSRQKHSHDHDHDNDNGLETSQSNLKSLIDNENDSNIEDLEKNTNIITNHSRWKLFLRWLITIDGDEEINNSRDYISLPNTTNYMFFLGGRFRQVKKDTKYLSIIVLIILIIPIVLFSIFETNKLWHTNKGYKVLVIFFYYTWGTCFTSFIKTATSDPGVLPRNIHLSQISNNFKIPQEYYNEVTLPTGNPESTINIKYCTTCRIWRPPRSSHCSICEACIITHDHHCIWVNNCIGQRNYRFFLTFLLSGTFTSIFLIINASIDIARTPKVRDTPVAVLLIIYGGLTIWYPLILFCYHIFMTGTQQTTREYLKSIGSKNPVFHRIKRQENNPFEQGSFLKNLIYLMCQPRGLSMVSARERQKQGDWRFTRIP</sequence>
<dbReference type="GO" id="GO:0032541">
    <property type="term" value="C:cortical endoplasmic reticulum"/>
    <property type="evidence" value="ECO:0007669"/>
    <property type="project" value="EnsemblFungi"/>
</dbReference>
<evidence type="ECO:0000256" key="2">
    <source>
        <dbReference type="ARBA" id="ARBA00022679"/>
    </source>
</evidence>
<dbReference type="GO" id="GO:0005789">
    <property type="term" value="C:endoplasmic reticulum membrane"/>
    <property type="evidence" value="ECO:0007669"/>
    <property type="project" value="UniProtKB-SubCell"/>
</dbReference>
<dbReference type="Proteomes" id="UP000000689">
    <property type="component" value="Chromosome 7"/>
</dbReference>
<evidence type="ECO:0000256" key="5">
    <source>
        <dbReference type="ARBA" id="ARBA00023136"/>
    </source>
</evidence>
<dbReference type="GO" id="GO:0005794">
    <property type="term" value="C:Golgi apparatus"/>
    <property type="evidence" value="ECO:0007669"/>
    <property type="project" value="TreeGrafter"/>
</dbReference>
<dbReference type="GO" id="GO:0031211">
    <property type="term" value="C:endoplasmic reticulum palmitoyltransferase complex"/>
    <property type="evidence" value="ECO:0007669"/>
    <property type="project" value="EnsemblFungi"/>
</dbReference>
<evidence type="ECO:0000256" key="8">
    <source>
        <dbReference type="ARBA" id="ARBA00023315"/>
    </source>
</evidence>
<evidence type="ECO:0000313" key="14">
    <source>
        <dbReference type="EMBL" id="CCD26000.2"/>
    </source>
</evidence>
<dbReference type="PROSITE" id="PS50216">
    <property type="entry name" value="DHHC"/>
    <property type="match status" value="1"/>
</dbReference>